<comment type="caution">
    <text evidence="2">The sequence shown here is derived from an EMBL/GenBank/DDBJ whole genome shotgun (WGS) entry which is preliminary data.</text>
</comment>
<protein>
    <submittedName>
        <fullName evidence="2">Uncharacterized protein</fullName>
    </submittedName>
</protein>
<dbReference type="Proteomes" id="UP000619743">
    <property type="component" value="Unassembled WGS sequence"/>
</dbReference>
<accession>A0A8J2XLP2</accession>
<dbReference type="AlphaFoldDB" id="A0A8J2XLP2"/>
<sequence>MFRDSNLKDEVLINVLRLPMVVAFLASFVFISDFRGYGELFGQNALTAVVALAMILLTWLTFPRCVALQRKLARKSRPRRTMRIVHSIRRGIAKREAKFG</sequence>
<gene>
    <name evidence="2" type="ORF">GCM10011369_11040</name>
</gene>
<feature type="transmembrane region" description="Helical" evidence="1">
    <location>
        <begin position="44"/>
        <end position="67"/>
    </location>
</feature>
<feature type="transmembrane region" description="Helical" evidence="1">
    <location>
        <begin position="12"/>
        <end position="32"/>
    </location>
</feature>
<evidence type="ECO:0000313" key="2">
    <source>
        <dbReference type="EMBL" id="GGA71088.1"/>
    </source>
</evidence>
<keyword evidence="3" id="KW-1185">Reference proteome</keyword>
<keyword evidence="1" id="KW-0812">Transmembrane</keyword>
<keyword evidence="1" id="KW-1133">Transmembrane helix</keyword>
<proteinExistence type="predicted"/>
<name>A0A8J2XLP2_9GAMM</name>
<evidence type="ECO:0000256" key="1">
    <source>
        <dbReference type="SAM" id="Phobius"/>
    </source>
</evidence>
<reference evidence="3" key="1">
    <citation type="journal article" date="2019" name="Int. J. Syst. Evol. Microbiol.">
        <title>The Global Catalogue of Microorganisms (GCM) 10K type strain sequencing project: providing services to taxonomists for standard genome sequencing and annotation.</title>
        <authorList>
            <consortium name="The Broad Institute Genomics Platform"/>
            <consortium name="The Broad Institute Genome Sequencing Center for Infectious Disease"/>
            <person name="Wu L."/>
            <person name="Ma J."/>
        </authorList>
    </citation>
    <scope>NUCLEOTIDE SEQUENCE [LARGE SCALE GENOMIC DNA]</scope>
    <source>
        <strain evidence="3">CGMCC 1.10130</strain>
    </source>
</reference>
<keyword evidence="1" id="KW-0472">Membrane</keyword>
<organism evidence="2 3">
    <name type="scientific">Neiella marina</name>
    <dbReference type="NCBI Taxonomy" id="508461"/>
    <lineage>
        <taxon>Bacteria</taxon>
        <taxon>Pseudomonadati</taxon>
        <taxon>Pseudomonadota</taxon>
        <taxon>Gammaproteobacteria</taxon>
        <taxon>Alteromonadales</taxon>
        <taxon>Echinimonadaceae</taxon>
        <taxon>Neiella</taxon>
    </lineage>
</organism>
<evidence type="ECO:0000313" key="3">
    <source>
        <dbReference type="Proteomes" id="UP000619743"/>
    </source>
</evidence>
<dbReference type="EMBL" id="BMDX01000004">
    <property type="protein sequence ID" value="GGA71088.1"/>
    <property type="molecule type" value="Genomic_DNA"/>
</dbReference>